<dbReference type="Gene3D" id="1.20.1250.20">
    <property type="entry name" value="MFS general substrate transporter like domains"/>
    <property type="match status" value="1"/>
</dbReference>
<dbReference type="InterPro" id="IPR036259">
    <property type="entry name" value="MFS_trans_sf"/>
</dbReference>
<feature type="transmembrane region" description="Helical" evidence="4">
    <location>
        <begin position="36"/>
        <end position="55"/>
    </location>
</feature>
<dbReference type="SUPFAM" id="SSF103473">
    <property type="entry name" value="MFS general substrate transporter"/>
    <property type="match status" value="1"/>
</dbReference>
<evidence type="ECO:0000313" key="7">
    <source>
        <dbReference type="Proteomes" id="UP001500298"/>
    </source>
</evidence>
<evidence type="ECO:0000256" key="2">
    <source>
        <dbReference type="ARBA" id="ARBA00022989"/>
    </source>
</evidence>
<dbReference type="PROSITE" id="PS50850">
    <property type="entry name" value="MFS"/>
    <property type="match status" value="1"/>
</dbReference>
<organism evidence="6 7">
    <name type="scientific">Algivirga pacifica</name>
    <dbReference type="NCBI Taxonomy" id="1162670"/>
    <lineage>
        <taxon>Bacteria</taxon>
        <taxon>Pseudomonadati</taxon>
        <taxon>Bacteroidota</taxon>
        <taxon>Cytophagia</taxon>
        <taxon>Cytophagales</taxon>
        <taxon>Flammeovirgaceae</taxon>
        <taxon>Algivirga</taxon>
    </lineage>
</organism>
<evidence type="ECO:0000259" key="5">
    <source>
        <dbReference type="PROSITE" id="PS50850"/>
    </source>
</evidence>
<protein>
    <recommendedName>
        <fullName evidence="5">Major facilitator superfamily (MFS) profile domain-containing protein</fullName>
    </recommendedName>
</protein>
<keyword evidence="3 4" id="KW-0472">Membrane</keyword>
<evidence type="ECO:0000256" key="4">
    <source>
        <dbReference type="SAM" id="Phobius"/>
    </source>
</evidence>
<reference evidence="7" key="1">
    <citation type="journal article" date="2019" name="Int. J. Syst. Evol. Microbiol.">
        <title>The Global Catalogue of Microorganisms (GCM) 10K type strain sequencing project: providing services to taxonomists for standard genome sequencing and annotation.</title>
        <authorList>
            <consortium name="The Broad Institute Genomics Platform"/>
            <consortium name="The Broad Institute Genome Sequencing Center for Infectious Disease"/>
            <person name="Wu L."/>
            <person name="Ma J."/>
        </authorList>
    </citation>
    <scope>NUCLEOTIDE SEQUENCE [LARGE SCALE GENOMIC DNA]</scope>
    <source>
        <strain evidence="7">JCM 18326</strain>
    </source>
</reference>
<evidence type="ECO:0000256" key="3">
    <source>
        <dbReference type="ARBA" id="ARBA00023136"/>
    </source>
</evidence>
<keyword evidence="2 4" id="KW-1133">Transmembrane helix</keyword>
<gene>
    <name evidence="6" type="ORF">GCM10023331_03070</name>
</gene>
<evidence type="ECO:0000313" key="6">
    <source>
        <dbReference type="EMBL" id="GAA4822130.1"/>
    </source>
</evidence>
<proteinExistence type="predicted"/>
<dbReference type="InterPro" id="IPR011701">
    <property type="entry name" value="MFS"/>
</dbReference>
<evidence type="ECO:0000256" key="1">
    <source>
        <dbReference type="ARBA" id="ARBA00022692"/>
    </source>
</evidence>
<keyword evidence="1 4" id="KW-0812">Transmembrane</keyword>
<feature type="domain" description="Major facilitator superfamily (MFS) profile" evidence="5">
    <location>
        <begin position="1"/>
        <end position="136"/>
    </location>
</feature>
<accession>A0ABP9CZ01</accession>
<dbReference type="EMBL" id="BAABJX010000006">
    <property type="protein sequence ID" value="GAA4822130.1"/>
    <property type="molecule type" value="Genomic_DNA"/>
</dbReference>
<dbReference type="Pfam" id="PF07690">
    <property type="entry name" value="MFS_1"/>
    <property type="match status" value="1"/>
</dbReference>
<feature type="transmembrane region" description="Helical" evidence="4">
    <location>
        <begin position="93"/>
        <end position="111"/>
    </location>
</feature>
<keyword evidence="7" id="KW-1185">Reference proteome</keyword>
<dbReference type="Proteomes" id="UP001500298">
    <property type="component" value="Unassembled WGS sequence"/>
</dbReference>
<feature type="transmembrane region" description="Helical" evidence="4">
    <location>
        <begin position="67"/>
        <end position="87"/>
    </location>
</feature>
<name>A0ABP9CZ01_9BACT</name>
<sequence length="136" mass="15268">MLLLIMTGEGIFFLPFVMVRIFRSTILDLFQLSNFQLGTAFSIYGVTAMLSYFFGGLLADRYAPRRLISIALIMTAVGGIVMSYYPSFQVICLVYGFWGITTILLFWAALIRATRQWGDTDAQGKAFGFLDGGEDW</sequence>
<comment type="caution">
    <text evidence="6">The sequence shown here is derived from an EMBL/GenBank/DDBJ whole genome shotgun (WGS) entry which is preliminary data.</text>
</comment>
<dbReference type="InterPro" id="IPR020846">
    <property type="entry name" value="MFS_dom"/>
</dbReference>